<dbReference type="CDD" id="cd00565">
    <property type="entry name" value="Ubl_ThiS"/>
    <property type="match status" value="1"/>
</dbReference>
<dbReference type="EMBL" id="CP002467">
    <property type="protein sequence ID" value="ADV82751.1"/>
    <property type="molecule type" value="Genomic_DNA"/>
</dbReference>
<dbReference type="InterPro" id="IPR016155">
    <property type="entry name" value="Mopterin_synth/thiamin_S_b"/>
</dbReference>
<keyword evidence="2" id="KW-1185">Reference proteome</keyword>
<dbReference type="RefSeq" id="WP_013568484.1">
    <property type="nucleotide sequence ID" value="NC_014963.1"/>
</dbReference>
<dbReference type="InterPro" id="IPR012675">
    <property type="entry name" value="Beta-grasp_dom_sf"/>
</dbReference>
<dbReference type="HOGENOM" id="CLU_174611_3_0_0"/>
<protein>
    <submittedName>
        <fullName evidence="1">Thiamine biosynthesis protein ThiS</fullName>
    </submittedName>
</protein>
<dbReference type="NCBIfam" id="TIGR01683">
    <property type="entry name" value="thiS"/>
    <property type="match status" value="1"/>
</dbReference>
<name>E8V6L2_TERSS</name>
<reference evidence="1 2" key="1">
    <citation type="journal article" date="2012" name="Stand. Genomic Sci.">
        <title>Complete genome sequence of Terriglobus saanensis type strain SP1PR4(T), an Acidobacteria from tundra soil.</title>
        <authorList>
            <person name="Rawat S.R."/>
            <person name="Mannisto M.K."/>
            <person name="Starovoytov V."/>
            <person name="Goodwin L."/>
            <person name="Nolan M."/>
            <person name="Hauser L."/>
            <person name="Land M."/>
            <person name="Davenport K.W."/>
            <person name="Woyke T."/>
            <person name="Haggblom M.M."/>
        </authorList>
    </citation>
    <scope>NUCLEOTIDE SEQUENCE</scope>
    <source>
        <strain evidence="2">ATCC BAA-1853 / DSM 23119 / SP1PR4</strain>
    </source>
</reference>
<gene>
    <name evidence="1" type="ordered locus">AciPR4_1947</name>
</gene>
<evidence type="ECO:0000313" key="2">
    <source>
        <dbReference type="Proteomes" id="UP000006844"/>
    </source>
</evidence>
<dbReference type="KEGG" id="tsa:AciPR4_1947"/>
<dbReference type="SUPFAM" id="SSF54285">
    <property type="entry name" value="MoaD/ThiS"/>
    <property type="match status" value="1"/>
</dbReference>
<dbReference type="eggNOG" id="COG2104">
    <property type="taxonomic scope" value="Bacteria"/>
</dbReference>
<dbReference type="Gene3D" id="3.10.20.30">
    <property type="match status" value="1"/>
</dbReference>
<organism evidence="1 2">
    <name type="scientific">Terriglobus saanensis (strain ATCC BAA-1853 / DSM 23119 / SP1PR4)</name>
    <dbReference type="NCBI Taxonomy" id="401053"/>
    <lineage>
        <taxon>Bacteria</taxon>
        <taxon>Pseudomonadati</taxon>
        <taxon>Acidobacteriota</taxon>
        <taxon>Terriglobia</taxon>
        <taxon>Terriglobales</taxon>
        <taxon>Acidobacteriaceae</taxon>
        <taxon>Terriglobus</taxon>
    </lineage>
</organism>
<evidence type="ECO:0000313" key="1">
    <source>
        <dbReference type="EMBL" id="ADV82751.1"/>
    </source>
</evidence>
<dbReference type="STRING" id="401053.AciPR4_1947"/>
<sequence length="74" mass="8069">MSSLNLILNGQQRSFAALAPESSLTSLVTELGLKVDRVAIERNGEIVPRSEWDVVFLQNGDRLEMVHFVGGGSL</sequence>
<dbReference type="InterPro" id="IPR003749">
    <property type="entry name" value="ThiS/MoaD-like"/>
</dbReference>
<proteinExistence type="predicted"/>
<dbReference type="PANTHER" id="PTHR34472:SF1">
    <property type="entry name" value="SULFUR CARRIER PROTEIN THIS"/>
    <property type="match status" value="1"/>
</dbReference>
<dbReference type="InterPro" id="IPR010035">
    <property type="entry name" value="Thi_S"/>
</dbReference>
<dbReference type="Pfam" id="PF02597">
    <property type="entry name" value="ThiS"/>
    <property type="match status" value="1"/>
</dbReference>
<accession>E8V6L2</accession>
<dbReference type="PANTHER" id="PTHR34472">
    <property type="entry name" value="SULFUR CARRIER PROTEIN THIS"/>
    <property type="match status" value="1"/>
</dbReference>
<dbReference type="AlphaFoldDB" id="E8V6L2"/>
<dbReference type="Proteomes" id="UP000006844">
    <property type="component" value="Chromosome"/>
</dbReference>